<organism evidence="2 3">
    <name type="scientific">Kwoniella newhampshirensis</name>
    <dbReference type="NCBI Taxonomy" id="1651941"/>
    <lineage>
        <taxon>Eukaryota</taxon>
        <taxon>Fungi</taxon>
        <taxon>Dikarya</taxon>
        <taxon>Basidiomycota</taxon>
        <taxon>Agaricomycotina</taxon>
        <taxon>Tremellomycetes</taxon>
        <taxon>Tremellales</taxon>
        <taxon>Cryptococcaceae</taxon>
        <taxon>Kwoniella</taxon>
    </lineage>
</organism>
<sequence length="318" mass="34074">MIPGPVRIRLARTRRVEKVQKKREKRQGSTSSVAGTAPIKRVPGMSTSGRGGAANSEVRTGDQNISSAILSVGGIPSPSPGSPVTLTHSTNTTSTPSHTRFSSSVTIVSTTGNGGSRVSKIIGTSTNTGVSRTQSQHTDPPPDDSTLSHSLVCTWHHPRILSNSERYLVDYLLLTDSSIATDFADINSFPSDFPVETITKSNTGDGRRGYIFLKHNEVGDSSMFPLNLPTLPLPSPSLPLLLSSSHWSSRDELSSSIPRQPQSSRSTTDTIFRHDCELQCSSSSYSSRPLFSSPFSAYGLPPSRIEGARGEGAGYKTR</sequence>
<evidence type="ECO:0000256" key="1">
    <source>
        <dbReference type="SAM" id="MobiDB-lite"/>
    </source>
</evidence>
<name>A0AAW0YRE4_9TREE</name>
<feature type="compositionally biased region" description="Polar residues" evidence="1">
    <location>
        <begin position="100"/>
        <end position="111"/>
    </location>
</feature>
<dbReference type="KEGG" id="kne:92180918"/>
<dbReference type="EMBL" id="JBCAWK010000006">
    <property type="protein sequence ID" value="KAK8854921.1"/>
    <property type="molecule type" value="Genomic_DNA"/>
</dbReference>
<dbReference type="RefSeq" id="XP_066803159.1">
    <property type="nucleotide sequence ID" value="XM_066946767.1"/>
</dbReference>
<evidence type="ECO:0000313" key="3">
    <source>
        <dbReference type="Proteomes" id="UP001388673"/>
    </source>
</evidence>
<dbReference type="GeneID" id="92180918"/>
<feature type="compositionally biased region" description="Polar residues" evidence="1">
    <location>
        <begin position="57"/>
        <end position="69"/>
    </location>
</feature>
<gene>
    <name evidence="2" type="ORF">IAR55_003660</name>
</gene>
<feature type="region of interest" description="Disordered" evidence="1">
    <location>
        <begin position="11"/>
        <end position="146"/>
    </location>
</feature>
<protein>
    <submittedName>
        <fullName evidence="2">Uncharacterized protein</fullName>
    </submittedName>
</protein>
<comment type="caution">
    <text evidence="2">The sequence shown here is derived from an EMBL/GenBank/DDBJ whole genome shotgun (WGS) entry which is preliminary data.</text>
</comment>
<proteinExistence type="predicted"/>
<evidence type="ECO:0000313" key="2">
    <source>
        <dbReference type="EMBL" id="KAK8854921.1"/>
    </source>
</evidence>
<accession>A0AAW0YRE4</accession>
<feature type="compositionally biased region" description="Polar residues" evidence="1">
    <location>
        <begin position="122"/>
        <end position="138"/>
    </location>
</feature>
<keyword evidence="3" id="KW-1185">Reference proteome</keyword>
<feature type="region of interest" description="Disordered" evidence="1">
    <location>
        <begin position="296"/>
        <end position="318"/>
    </location>
</feature>
<dbReference type="Proteomes" id="UP001388673">
    <property type="component" value="Unassembled WGS sequence"/>
</dbReference>
<dbReference type="AlphaFoldDB" id="A0AAW0YRE4"/>
<feature type="compositionally biased region" description="Low complexity" evidence="1">
    <location>
        <begin position="71"/>
        <end position="99"/>
    </location>
</feature>
<reference evidence="2 3" key="1">
    <citation type="journal article" date="2024" name="bioRxiv">
        <title>Comparative genomics of Cryptococcus and Kwoniella reveals pathogenesis evolution and contrasting karyotype dynamics via intercentromeric recombination or chromosome fusion.</title>
        <authorList>
            <person name="Coelho M.A."/>
            <person name="David-Palma M."/>
            <person name="Shea T."/>
            <person name="Bowers K."/>
            <person name="McGinley-Smith S."/>
            <person name="Mohammad A.W."/>
            <person name="Gnirke A."/>
            <person name="Yurkov A.M."/>
            <person name="Nowrousian M."/>
            <person name="Sun S."/>
            <person name="Cuomo C.A."/>
            <person name="Heitman J."/>
        </authorList>
    </citation>
    <scope>NUCLEOTIDE SEQUENCE [LARGE SCALE GENOMIC DNA]</scope>
    <source>
        <strain evidence="2 3">CBS 13917</strain>
    </source>
</reference>